<sequence length="551" mass="59698">MSSYNHQHMSLTEPFTFVSAEETASNSGGFQSPHLPHHSMKRDVSKTLLHTRSYFGKRQKNSHPEPETSVECLDPSIAPRDYMSRSWSNLDSPHPLLPTPLPSPALEETGHSLEHAQKSLQVGELVTKLNFKLRRLFGSRRGSAEDGDIPLTFPHRRGSIASLNLRGLTENPNLESNPEYLMWNGSCQLPNVSEFFDANGEAGPSNFYHTADWSAFQKSFQAQGSLSTQTHLNNHAASHGDADLERFDFFRGYVTHDSEYEARKRKDSFFGFDFLKSRRSSKVDKGKGRMVEDETAMAQQEEATALLPTVKASVGVTISSLAELGVLPRVSMETMPPLSPTEPEDIPQAEFSSLESSTPSWHHGSASSTPPDAETAEVQISTVRQAALCHVVPAADSAAAHASPASSVSSVHGVSVAAPTASKKDAASMLDTPCMPTAASSPSNPAQHSNISPLDPTTPATPCILPTVDSPSSRPLLSPLTTMQTLNLGPPQHTVDITQACHSNGTAESARAHSNSVGLKKSLDEKCWWDGEGEEEEERNETVKVDIVAST</sequence>
<feature type="region of interest" description="Disordered" evidence="1">
    <location>
        <begin position="531"/>
        <end position="551"/>
    </location>
</feature>
<evidence type="ECO:0000313" key="2">
    <source>
        <dbReference type="EMBL" id="USP77366.1"/>
    </source>
</evidence>
<dbReference type="AlphaFoldDB" id="A0A9Q8Z6P6"/>
<feature type="region of interest" description="Disordered" evidence="1">
    <location>
        <begin position="333"/>
        <end position="378"/>
    </location>
</feature>
<protein>
    <submittedName>
        <fullName evidence="2">Uncharacterized protein</fullName>
    </submittedName>
</protein>
<organism evidence="2 3">
    <name type="scientific">Curvularia clavata</name>
    <dbReference type="NCBI Taxonomy" id="95742"/>
    <lineage>
        <taxon>Eukaryota</taxon>
        <taxon>Fungi</taxon>
        <taxon>Dikarya</taxon>
        <taxon>Ascomycota</taxon>
        <taxon>Pezizomycotina</taxon>
        <taxon>Dothideomycetes</taxon>
        <taxon>Pleosporomycetidae</taxon>
        <taxon>Pleosporales</taxon>
        <taxon>Pleosporineae</taxon>
        <taxon>Pleosporaceae</taxon>
        <taxon>Curvularia</taxon>
    </lineage>
</organism>
<accession>A0A9Q8Z6P6</accession>
<dbReference type="EMBL" id="CP089276">
    <property type="protein sequence ID" value="USP77366.1"/>
    <property type="molecule type" value="Genomic_DNA"/>
</dbReference>
<name>A0A9Q8Z6P6_CURCL</name>
<proteinExistence type="predicted"/>
<evidence type="ECO:0000256" key="1">
    <source>
        <dbReference type="SAM" id="MobiDB-lite"/>
    </source>
</evidence>
<reference evidence="2" key="1">
    <citation type="submission" date="2021-12" db="EMBL/GenBank/DDBJ databases">
        <title>Curvularia clavata genome.</title>
        <authorList>
            <person name="Cao Y."/>
        </authorList>
    </citation>
    <scope>NUCLEOTIDE SEQUENCE</scope>
    <source>
        <strain evidence="2">Yc1106</strain>
    </source>
</reference>
<gene>
    <name evidence="2" type="ORF">yc1106_04640</name>
</gene>
<feature type="compositionally biased region" description="Polar residues" evidence="1">
    <location>
        <begin position="350"/>
        <end position="370"/>
    </location>
</feature>
<evidence type="ECO:0000313" key="3">
    <source>
        <dbReference type="Proteomes" id="UP001056012"/>
    </source>
</evidence>
<dbReference type="Proteomes" id="UP001056012">
    <property type="component" value="Chromosome 3"/>
</dbReference>
<keyword evidence="3" id="KW-1185">Reference proteome</keyword>
<dbReference type="OrthoDB" id="3685638at2759"/>
<dbReference type="VEuPathDB" id="FungiDB:yc1106_04640"/>